<evidence type="ECO:0000256" key="3">
    <source>
        <dbReference type="ARBA" id="ARBA00022563"/>
    </source>
</evidence>
<protein>
    <submittedName>
        <fullName evidence="6">Adenosylhomocysteinase</fullName>
        <ecNumber evidence="6">3.13.2.1</ecNumber>
    </submittedName>
</protein>
<dbReference type="PROSITE" id="PS00739">
    <property type="entry name" value="ADOHCYASE_2"/>
    <property type="match status" value="1"/>
</dbReference>
<dbReference type="Pfam" id="PF00670">
    <property type="entry name" value="AdoHcyase_NAD"/>
    <property type="match status" value="1"/>
</dbReference>
<dbReference type="Proteomes" id="UP001549321">
    <property type="component" value="Unassembled WGS sequence"/>
</dbReference>
<dbReference type="SMART" id="SM00996">
    <property type="entry name" value="AdoHcyase"/>
    <property type="match status" value="1"/>
</dbReference>
<evidence type="ECO:0000313" key="7">
    <source>
        <dbReference type="Proteomes" id="UP001549321"/>
    </source>
</evidence>
<dbReference type="InterPro" id="IPR000043">
    <property type="entry name" value="Adenosylhomocysteinase-like"/>
</dbReference>
<comment type="caution">
    <text evidence="6">The sequence shown here is derived from an EMBL/GenBank/DDBJ whole genome shotgun (WGS) entry which is preliminary data.</text>
</comment>
<evidence type="ECO:0000256" key="4">
    <source>
        <dbReference type="ARBA" id="ARBA00023027"/>
    </source>
</evidence>
<dbReference type="PANTHER" id="PTHR23420:SF0">
    <property type="entry name" value="ADENOSYLHOMOCYSTEINASE"/>
    <property type="match status" value="1"/>
</dbReference>
<keyword evidence="4" id="KW-0520">NAD</keyword>
<gene>
    <name evidence="6" type="ORF">ABIE08_000515</name>
</gene>
<dbReference type="InterPro" id="IPR042172">
    <property type="entry name" value="Adenosylhomocyst_ase-like_sf"/>
</dbReference>
<evidence type="ECO:0000256" key="1">
    <source>
        <dbReference type="ARBA" id="ARBA00001911"/>
    </source>
</evidence>
<comment type="similarity">
    <text evidence="2">Belongs to the adenosylhomocysteinase family.</text>
</comment>
<dbReference type="PANTHER" id="PTHR23420">
    <property type="entry name" value="ADENOSYLHOMOCYSTEINASE"/>
    <property type="match status" value="1"/>
</dbReference>
<keyword evidence="7" id="KW-1185">Reference proteome</keyword>
<dbReference type="SMART" id="SM00997">
    <property type="entry name" value="AdoHcyase_NAD"/>
    <property type="match status" value="1"/>
</dbReference>
<dbReference type="GO" id="GO:0004013">
    <property type="term" value="F:adenosylhomocysteinase activity"/>
    <property type="evidence" value="ECO:0007669"/>
    <property type="project" value="UniProtKB-EC"/>
</dbReference>
<organism evidence="6 7">
    <name type="scientific">Kaistia defluvii</name>
    <dbReference type="NCBI Taxonomy" id="410841"/>
    <lineage>
        <taxon>Bacteria</taxon>
        <taxon>Pseudomonadati</taxon>
        <taxon>Pseudomonadota</taxon>
        <taxon>Alphaproteobacteria</taxon>
        <taxon>Hyphomicrobiales</taxon>
        <taxon>Kaistiaceae</taxon>
        <taxon>Kaistia</taxon>
    </lineage>
</organism>
<dbReference type="NCBIfam" id="NF004005">
    <property type="entry name" value="PRK05476.2-3"/>
    <property type="match status" value="1"/>
</dbReference>
<dbReference type="RefSeq" id="WP_354548524.1">
    <property type="nucleotide sequence ID" value="NZ_JBEPSM010000001.1"/>
</dbReference>
<comment type="cofactor">
    <cofactor evidence="1">
        <name>NAD(+)</name>
        <dbReference type="ChEBI" id="CHEBI:57540"/>
    </cofactor>
</comment>
<accession>A0ABV2QU91</accession>
<proteinExistence type="inferred from homology"/>
<dbReference type="EMBL" id="JBEPSM010000001">
    <property type="protein sequence ID" value="MET4632602.1"/>
    <property type="molecule type" value="Genomic_DNA"/>
</dbReference>
<dbReference type="Gene3D" id="3.40.50.720">
    <property type="entry name" value="NAD(P)-binding Rossmann-like Domain"/>
    <property type="match status" value="1"/>
</dbReference>
<dbReference type="InterPro" id="IPR015878">
    <property type="entry name" value="Ado_hCys_hydrolase_NAD-bd"/>
</dbReference>
<dbReference type="InterPro" id="IPR036291">
    <property type="entry name" value="NAD(P)-bd_dom_sf"/>
</dbReference>
<dbReference type="Pfam" id="PF05221">
    <property type="entry name" value="AdoHcyase"/>
    <property type="match status" value="1"/>
</dbReference>
<keyword evidence="6" id="KW-0378">Hydrolase</keyword>
<keyword evidence="3" id="KW-0554">One-carbon metabolism</keyword>
<evidence type="ECO:0000313" key="6">
    <source>
        <dbReference type="EMBL" id="MET4632602.1"/>
    </source>
</evidence>
<name>A0ABV2QU91_9HYPH</name>
<evidence type="ECO:0000256" key="2">
    <source>
        <dbReference type="ARBA" id="ARBA00007122"/>
    </source>
</evidence>
<reference evidence="6 7" key="1">
    <citation type="submission" date="2024-06" db="EMBL/GenBank/DDBJ databases">
        <title>Sorghum-associated microbial communities from plants grown in Nebraska, USA.</title>
        <authorList>
            <person name="Schachtman D."/>
        </authorList>
    </citation>
    <scope>NUCLEOTIDE SEQUENCE [LARGE SCALE GENOMIC DNA]</scope>
    <source>
        <strain evidence="6 7">3207</strain>
    </source>
</reference>
<dbReference type="Gene3D" id="3.40.50.1480">
    <property type="entry name" value="Adenosylhomocysteinase-like"/>
    <property type="match status" value="1"/>
</dbReference>
<sequence>MADTLTESERIERGGKRINWIRSRMRLLAGVRADFERDRPFAGLSIGVSLHLEPKTAVLLEVLQAGGAAIVGTGNHGSTQDDIVAVLKAKGMQLYGKRDDDLDQHLKNVAQVVAARPDILLDNGADLVALAIKAGTVGSIRGGTEETTSGGDRLRDELAGKVPFPIIVINDSPLKQIAENRHAVGQSIVESFMRITNLMIPGRRFVVVGYGWCGRGIAQYLDALGGRVAVVETDAIKALEAALDGYRVGKIEDLAGWGEVFITATGRPGVIGEAAIARMRSGAILANSGHFPWEIDVAALRTQATGSELVDDSLERIELADGRHVVLVADGRMFNLAGREPKGNSIESMDIGFMLQALSLARVAGDSRAALVEGAQPVPADINQTIARRMVAEMGVDL</sequence>
<dbReference type="EC" id="3.13.2.1" evidence="6"/>
<dbReference type="SUPFAM" id="SSF52283">
    <property type="entry name" value="Formate/glycerate dehydrogenase catalytic domain-like"/>
    <property type="match status" value="1"/>
</dbReference>
<dbReference type="InterPro" id="IPR020082">
    <property type="entry name" value="S-Ado-L-homoCys_hydrolase_CS"/>
</dbReference>
<evidence type="ECO:0000259" key="5">
    <source>
        <dbReference type="SMART" id="SM00997"/>
    </source>
</evidence>
<dbReference type="SUPFAM" id="SSF51735">
    <property type="entry name" value="NAD(P)-binding Rossmann-fold domains"/>
    <property type="match status" value="1"/>
</dbReference>
<feature type="domain" description="S-adenosyl-L-homocysteine hydrolase NAD binding" evidence="5">
    <location>
        <begin position="180"/>
        <end position="341"/>
    </location>
</feature>